<evidence type="ECO:0000313" key="13">
    <source>
        <dbReference type="Proteomes" id="UP000237947"/>
    </source>
</evidence>
<organism evidence="12 13">
    <name type="scientific">Fastidiosipila sanguinis</name>
    <dbReference type="NCBI Taxonomy" id="236753"/>
    <lineage>
        <taxon>Bacteria</taxon>
        <taxon>Bacillati</taxon>
        <taxon>Bacillota</taxon>
        <taxon>Clostridia</taxon>
        <taxon>Eubacteriales</taxon>
        <taxon>Oscillospiraceae</taxon>
        <taxon>Fastidiosipila</taxon>
    </lineage>
</organism>
<dbReference type="FunFam" id="3.40.50.300:FF:000032">
    <property type="entry name" value="Export ABC transporter ATP-binding protein"/>
    <property type="match status" value="1"/>
</dbReference>
<dbReference type="GO" id="GO:0005886">
    <property type="term" value="C:plasma membrane"/>
    <property type="evidence" value="ECO:0007669"/>
    <property type="project" value="UniProtKB-SubCell"/>
</dbReference>
<dbReference type="InterPro" id="IPR003593">
    <property type="entry name" value="AAA+_ATPase"/>
</dbReference>
<comment type="similarity">
    <text evidence="9">Belongs to the ABC transporter superfamily. Macrolide exporter (TC 3.A.1.122) family.</text>
</comment>
<dbReference type="InterPro" id="IPR017871">
    <property type="entry name" value="ABC_transporter-like_CS"/>
</dbReference>
<keyword evidence="7 10" id="KW-1133">Transmembrane helix</keyword>
<dbReference type="EMBL" id="CP027226">
    <property type="protein sequence ID" value="AVM42545.1"/>
    <property type="molecule type" value="Genomic_DNA"/>
</dbReference>
<evidence type="ECO:0000256" key="9">
    <source>
        <dbReference type="ARBA" id="ARBA00038388"/>
    </source>
</evidence>
<protein>
    <submittedName>
        <fullName evidence="12">ABC transporter</fullName>
    </submittedName>
</protein>
<dbReference type="InterPro" id="IPR017911">
    <property type="entry name" value="MacB-like_ATP-bd"/>
</dbReference>
<dbReference type="Pfam" id="PF00005">
    <property type="entry name" value="ABC_tran"/>
    <property type="match status" value="1"/>
</dbReference>
<feature type="transmembrane region" description="Helical" evidence="10">
    <location>
        <begin position="907"/>
        <end position="928"/>
    </location>
</feature>
<evidence type="ECO:0000259" key="11">
    <source>
        <dbReference type="PROSITE" id="PS50893"/>
    </source>
</evidence>
<evidence type="ECO:0000256" key="6">
    <source>
        <dbReference type="ARBA" id="ARBA00022840"/>
    </source>
</evidence>
<dbReference type="SMART" id="SM00382">
    <property type="entry name" value="AAA"/>
    <property type="match status" value="1"/>
</dbReference>
<dbReference type="PANTHER" id="PTHR42798:SF6">
    <property type="entry name" value="CELL DIVISION ATP-BINDING PROTEIN FTSE"/>
    <property type="match status" value="1"/>
</dbReference>
<gene>
    <name evidence="12" type="ORF">C5Q98_04630</name>
</gene>
<evidence type="ECO:0000256" key="3">
    <source>
        <dbReference type="ARBA" id="ARBA00022475"/>
    </source>
</evidence>
<dbReference type="InterPro" id="IPR003838">
    <property type="entry name" value="ABC3_permease_C"/>
</dbReference>
<evidence type="ECO:0000256" key="4">
    <source>
        <dbReference type="ARBA" id="ARBA00022692"/>
    </source>
</evidence>
<dbReference type="GO" id="GO:0022857">
    <property type="term" value="F:transmembrane transporter activity"/>
    <property type="evidence" value="ECO:0007669"/>
    <property type="project" value="UniProtKB-ARBA"/>
</dbReference>
<dbReference type="GO" id="GO:0005524">
    <property type="term" value="F:ATP binding"/>
    <property type="evidence" value="ECO:0007669"/>
    <property type="project" value="UniProtKB-KW"/>
</dbReference>
<dbReference type="Gene3D" id="3.40.50.300">
    <property type="entry name" value="P-loop containing nucleotide triphosphate hydrolases"/>
    <property type="match status" value="1"/>
</dbReference>
<keyword evidence="3" id="KW-1003">Cell membrane</keyword>
<keyword evidence="6" id="KW-0067">ATP-binding</keyword>
<reference evidence="13" key="1">
    <citation type="submission" date="2018-02" db="EMBL/GenBank/DDBJ databases">
        <authorList>
            <person name="Holder M.E."/>
            <person name="Ajami N.J."/>
            <person name="Petrosino J.F."/>
        </authorList>
    </citation>
    <scope>NUCLEOTIDE SEQUENCE [LARGE SCALE GENOMIC DNA]</scope>
    <source>
        <strain evidence="13">CCUG 47711</strain>
    </source>
</reference>
<keyword evidence="8 10" id="KW-0472">Membrane</keyword>
<dbReference type="OrthoDB" id="2079174at2"/>
<name>A0A2S0KND1_9FIRM</name>
<dbReference type="AlphaFoldDB" id="A0A2S0KND1"/>
<feature type="transmembrane region" description="Helical" evidence="10">
    <location>
        <begin position="263"/>
        <end position="286"/>
    </location>
</feature>
<dbReference type="RefSeq" id="WP_106012501.1">
    <property type="nucleotide sequence ID" value="NZ_CP027226.1"/>
</dbReference>
<dbReference type="Proteomes" id="UP000237947">
    <property type="component" value="Chromosome"/>
</dbReference>
<evidence type="ECO:0000313" key="12">
    <source>
        <dbReference type="EMBL" id="AVM42545.1"/>
    </source>
</evidence>
<accession>A0A2S0KND1</accession>
<dbReference type="KEGG" id="fsa:C5Q98_04630"/>
<dbReference type="GO" id="GO:0098796">
    <property type="term" value="C:membrane protein complex"/>
    <property type="evidence" value="ECO:0007669"/>
    <property type="project" value="UniProtKB-ARBA"/>
</dbReference>
<comment type="subcellular location">
    <subcellularLocation>
        <location evidence="1">Cell inner membrane</location>
        <topology evidence="1">Multi-pass membrane protein</topology>
    </subcellularLocation>
</comment>
<dbReference type="InterPro" id="IPR003439">
    <property type="entry name" value="ABC_transporter-like_ATP-bd"/>
</dbReference>
<feature type="domain" description="ABC transporter" evidence="11">
    <location>
        <begin position="2"/>
        <end position="240"/>
    </location>
</feature>
<keyword evidence="5" id="KW-0547">Nucleotide-binding</keyword>
<evidence type="ECO:0000256" key="5">
    <source>
        <dbReference type="ARBA" id="ARBA00022741"/>
    </source>
</evidence>
<dbReference type="PROSITE" id="PS00211">
    <property type="entry name" value="ABC_TRANSPORTER_1"/>
    <property type="match status" value="1"/>
</dbReference>
<feature type="transmembrane region" description="Helical" evidence="10">
    <location>
        <begin position="847"/>
        <end position="875"/>
    </location>
</feature>
<keyword evidence="2" id="KW-0813">Transport</keyword>
<dbReference type="Pfam" id="PF02687">
    <property type="entry name" value="FtsX"/>
    <property type="match status" value="1"/>
</dbReference>
<dbReference type="GO" id="GO:0016887">
    <property type="term" value="F:ATP hydrolysis activity"/>
    <property type="evidence" value="ECO:0007669"/>
    <property type="project" value="InterPro"/>
</dbReference>
<evidence type="ECO:0000256" key="1">
    <source>
        <dbReference type="ARBA" id="ARBA00004429"/>
    </source>
</evidence>
<dbReference type="PROSITE" id="PS50893">
    <property type="entry name" value="ABC_TRANSPORTER_2"/>
    <property type="match status" value="1"/>
</dbReference>
<dbReference type="PANTHER" id="PTHR42798">
    <property type="entry name" value="LIPOPROTEIN-RELEASING SYSTEM ATP-BINDING PROTEIN LOLD"/>
    <property type="match status" value="1"/>
</dbReference>
<keyword evidence="13" id="KW-1185">Reference proteome</keyword>
<evidence type="ECO:0000256" key="10">
    <source>
        <dbReference type="SAM" id="Phobius"/>
    </source>
</evidence>
<dbReference type="InterPro" id="IPR027417">
    <property type="entry name" value="P-loop_NTPase"/>
</dbReference>
<sequence>MLELRNITKTYKTGSYNVEALQGVSLTFREQEFVAILGPSGCGKTTMLNIIGGLDNYTSGDLVINGHSTKGYSDRDWDQYRNHSIGFVFQSYNLIPHQNVLQNVDLANQISDVPRAEGRDRSIKALESVGLGNEINKRPNQISGGQSQRVAISRALVTNPDIILADEPTGALDSESSKQVMDIIKDLAKDRLVIMVTHDAELAEKYADRIVKMKDGLVVSDSNPYNPENTEVKPKKTNKAKMKLLTAFRLSLNNLWAKKGRTILTALAGSIGIIGIALIFALSYGIQNYINDVQEETLTAYPITIEKEAMDATAFIENLAQRNNDDLKNNDKSKIYSQNLMFDFMQGMSSTSSISNNMGKFKEYLDSNEDIKEYVSNIHYSYAIDLPVYTRAKDGNIYYVNLMDLMSSAFATDNYQNAMLSQFTLAGEVDLFQELVPGENGEKFASMYDEQYELVTGQMPENYDEIVMILDKNNQIADITLYALGMRDRDELSNMMNKILNDEDVDTEKSDVEEFSFEDFMNLELKVILSSKNFTKNESNGTWSDVSATDTGKDFLYDSDSSAIPLKVVGIVREKADSQIHGISSAFAYTEALTNYIIENTENTEIVKAQLENPEVDVFNGLPFITGDWEEPNAAKKAEDIQTYAKDKSVEELSEFYTWMATEPDNDSVEQAVSNQLASLSREEIQAQVSATYAEQMKIEAAQVEKFLNEMSDEELFSAVKDVMKEQYVARYKEMATKEVEQIPVEQRAALFKQGEFTEAQWVSLYDKFMPATVSEKSLKENLETLGYRDPEVPETIYIYSKTFEAKDGIADVITSYNEQQEEDDKIQYTDYIALLMSSITAIINGISYVLIAFVAISLIVSSVMIGIITYISVIERTKEIGILRALGASKNNITTVFNVETFVEGLISGVLGILISLALLIPINSLIRNLTGIKEITAAIPVSIGLGLIAISVLLTLIAGAIPARFAAKLDPVDALRVE</sequence>
<evidence type="ECO:0000256" key="7">
    <source>
        <dbReference type="ARBA" id="ARBA00022989"/>
    </source>
</evidence>
<evidence type="ECO:0000256" key="8">
    <source>
        <dbReference type="ARBA" id="ARBA00023136"/>
    </source>
</evidence>
<keyword evidence="4 10" id="KW-0812">Transmembrane</keyword>
<dbReference type="CDD" id="cd03255">
    <property type="entry name" value="ABC_MJ0796_LolCDE_FtsE"/>
    <property type="match status" value="1"/>
</dbReference>
<dbReference type="SUPFAM" id="SSF52540">
    <property type="entry name" value="P-loop containing nucleoside triphosphate hydrolases"/>
    <property type="match status" value="1"/>
</dbReference>
<feature type="transmembrane region" description="Helical" evidence="10">
    <location>
        <begin position="940"/>
        <end position="963"/>
    </location>
</feature>
<evidence type="ECO:0000256" key="2">
    <source>
        <dbReference type="ARBA" id="ARBA00022448"/>
    </source>
</evidence>
<proteinExistence type="inferred from homology"/>